<dbReference type="Pfam" id="PF00046">
    <property type="entry name" value="Homeodomain"/>
    <property type="match status" value="1"/>
</dbReference>
<dbReference type="UCSC" id="T21B4.17">
    <property type="organism name" value="c. elegans"/>
</dbReference>
<feature type="region of interest" description="Disordered" evidence="7">
    <location>
        <begin position="288"/>
        <end position="371"/>
    </location>
</feature>
<gene>
    <name evidence="9 11" type="primary">ceh-99</name>
    <name evidence="9" type="ORF">CELE_T21B4.17</name>
    <name evidence="11" type="ORF">T21B4.17</name>
</gene>
<sequence>MAPSYSRNTKNSKKTAPISAEEKHKILEEEFAKSPYRGQRNLELCAMFNMTRRRLDAWFYNRRINAGIATGTPGLSHSTEVLKILENAFKTHQYVTRELTKELTEKAGLNEKQIWFWYRKRRAKAEAAHKTGAELPFQMKLLEIAYAEDPGFTKETLNRLKEEGGLESKDISAYFSAQNERAKFSKHKDAEKNEQEYLAQKKIKDREKFERHSESAVKLFKETFSKFQFPNDSLIAELIEKTQIEGVKIRRWFTRARETAMKAYKNNGTPLPLGMKERQKEMETIGNATKRIRTSAGADADLSTTSSRSKKDKKSKQTEQREPNEEPRSPSIENNQPHCSTSDPSAESNLNSHCNKGARDAKLRKRHRALPESSILSEPAVRVMASVEEVKQEPIDGSLQDPGNRGDRDWRSWTHSQVMEWMDQIIPRSAQTSFREEQIEGSSMADFLNQTIGGLCRIRARNPRLTTEHFKALGEQMKLLEPNFRNVAL</sequence>
<dbReference type="PaxDb" id="6239-T21B4.17"/>
<dbReference type="PROSITE" id="PS50071">
    <property type="entry name" value="HOMEOBOX_2"/>
    <property type="match status" value="1"/>
</dbReference>
<dbReference type="GO" id="GO:0007420">
    <property type="term" value="P:brain development"/>
    <property type="evidence" value="ECO:0000318"/>
    <property type="project" value="GO_Central"/>
</dbReference>
<evidence type="ECO:0000313" key="9">
    <source>
        <dbReference type="EMBL" id="CAI46579.2"/>
    </source>
</evidence>
<evidence type="ECO:0000313" key="10">
    <source>
        <dbReference type="Proteomes" id="UP000001940"/>
    </source>
</evidence>
<dbReference type="GO" id="GO:0007417">
    <property type="term" value="P:central nervous system development"/>
    <property type="evidence" value="ECO:0000318"/>
    <property type="project" value="GO_Central"/>
</dbReference>
<dbReference type="EMBL" id="BX284602">
    <property type="protein sequence ID" value="CAI46579.2"/>
    <property type="molecule type" value="Genomic_DNA"/>
</dbReference>
<dbReference type="GO" id="GO:0005634">
    <property type="term" value="C:nucleus"/>
    <property type="evidence" value="ECO:0000318"/>
    <property type="project" value="GO_Central"/>
</dbReference>
<dbReference type="Gene3D" id="1.10.10.60">
    <property type="entry name" value="Homeodomain-like"/>
    <property type="match status" value="3"/>
</dbReference>
<dbReference type="GO" id="GO:0006357">
    <property type="term" value="P:regulation of transcription by RNA polymerase II"/>
    <property type="evidence" value="ECO:0000318"/>
    <property type="project" value="GO_Central"/>
</dbReference>
<dbReference type="GO" id="GO:0030182">
    <property type="term" value="P:neuron differentiation"/>
    <property type="evidence" value="ECO:0000318"/>
    <property type="project" value="GO_Central"/>
</dbReference>
<dbReference type="InterPro" id="IPR050877">
    <property type="entry name" value="EMX-VAX-Noto_Homeobox_TFs"/>
</dbReference>
<feature type="compositionally biased region" description="Basic and acidic residues" evidence="7">
    <location>
        <begin position="315"/>
        <end position="328"/>
    </location>
</feature>
<dbReference type="STRING" id="6239.T21B4.17.1"/>
<evidence type="ECO:0000313" key="11">
    <source>
        <dbReference type="WormBase" id="T21B4.17"/>
    </source>
</evidence>
<proteinExistence type="predicted"/>
<dbReference type="InterPro" id="IPR009057">
    <property type="entry name" value="Homeodomain-like_sf"/>
</dbReference>
<evidence type="ECO:0000256" key="3">
    <source>
        <dbReference type="ARBA" id="ARBA00023155"/>
    </source>
</evidence>
<dbReference type="HOGENOM" id="CLU_558052_0_0_1"/>
<name>Q5FC44_CAEEL</name>
<reference evidence="9 10" key="1">
    <citation type="journal article" date="1998" name="Science">
        <title>Genome sequence of the nematode C. elegans: a platform for investigating biology.</title>
        <authorList>
            <consortium name="The C. elegans sequencing consortium"/>
            <person name="Sulson J.E."/>
            <person name="Waterston R."/>
        </authorList>
    </citation>
    <scope>NUCLEOTIDE SEQUENCE [LARGE SCALE GENOMIC DNA]</scope>
    <source>
        <strain evidence="9 10">Bristol N2</strain>
    </source>
</reference>
<dbReference type="RefSeq" id="NP_001022352.1">
    <property type="nucleotide sequence ID" value="NM_001027181.5"/>
</dbReference>
<dbReference type="PANTHER" id="PTHR24339:SF28">
    <property type="entry name" value="E5-RELATED"/>
    <property type="match status" value="1"/>
</dbReference>
<dbReference type="CTD" id="188680"/>
<comment type="subcellular location">
    <subcellularLocation>
        <location evidence="1 5 6">Nucleus</location>
    </subcellularLocation>
</comment>
<dbReference type="FunFam" id="1.10.10.60:FF:000813">
    <property type="match status" value="2"/>
</dbReference>
<dbReference type="CDD" id="cd00086">
    <property type="entry name" value="homeodomain"/>
    <property type="match status" value="1"/>
</dbReference>
<evidence type="ECO:0000256" key="5">
    <source>
        <dbReference type="PROSITE-ProRule" id="PRU00108"/>
    </source>
</evidence>
<dbReference type="GO" id="GO:0000978">
    <property type="term" value="F:RNA polymerase II cis-regulatory region sequence-specific DNA binding"/>
    <property type="evidence" value="ECO:0000318"/>
    <property type="project" value="GO_Central"/>
</dbReference>
<dbReference type="SMR" id="Q5FC44"/>
<dbReference type="AlphaFoldDB" id="Q5FC44"/>
<feature type="domain" description="Homeobox" evidence="8">
    <location>
        <begin position="78"/>
        <end position="128"/>
    </location>
</feature>
<dbReference type="Proteomes" id="UP000001940">
    <property type="component" value="Chromosome II"/>
</dbReference>
<dbReference type="SUPFAM" id="SSF46689">
    <property type="entry name" value="Homeodomain-like"/>
    <property type="match status" value="3"/>
</dbReference>
<evidence type="ECO:0000256" key="4">
    <source>
        <dbReference type="ARBA" id="ARBA00023242"/>
    </source>
</evidence>
<dbReference type="GO" id="GO:0000981">
    <property type="term" value="F:DNA-binding transcription factor activity, RNA polymerase II-specific"/>
    <property type="evidence" value="ECO:0000318"/>
    <property type="project" value="GO_Central"/>
</dbReference>
<evidence type="ECO:0000256" key="7">
    <source>
        <dbReference type="SAM" id="MobiDB-lite"/>
    </source>
</evidence>
<keyword evidence="10" id="KW-1185">Reference proteome</keyword>
<keyword evidence="4 5" id="KW-0539">Nucleus</keyword>
<feature type="compositionally biased region" description="Polar residues" evidence="7">
    <location>
        <begin position="331"/>
        <end position="354"/>
    </location>
</feature>
<keyword evidence="3 5" id="KW-0371">Homeobox</keyword>
<dbReference type="Bgee" id="WBGene00044032">
    <property type="expression patterns" value="Expressed in adult organism and 2 other cell types or tissues"/>
</dbReference>
<dbReference type="WormBase" id="T21B4.17">
    <property type="protein sequence ID" value="CE38419"/>
    <property type="gene ID" value="WBGene00044032"/>
    <property type="gene designation" value="ceh-99"/>
</dbReference>
<dbReference type="InParanoid" id="Q5FC44"/>
<dbReference type="AGR" id="WB:WBGene00044032"/>
<dbReference type="PANTHER" id="PTHR24339">
    <property type="entry name" value="HOMEOBOX PROTEIN EMX-RELATED"/>
    <property type="match status" value="1"/>
</dbReference>
<feature type="DNA-binding region" description="Homeobox" evidence="5">
    <location>
        <begin position="80"/>
        <end position="129"/>
    </location>
</feature>
<evidence type="ECO:0000256" key="1">
    <source>
        <dbReference type="ARBA" id="ARBA00004123"/>
    </source>
</evidence>
<protein>
    <submittedName>
        <fullName evidence="9">Homeobox domain-containing protein</fullName>
    </submittedName>
</protein>
<dbReference type="GeneID" id="188680"/>
<evidence type="ECO:0000256" key="2">
    <source>
        <dbReference type="ARBA" id="ARBA00023125"/>
    </source>
</evidence>
<dbReference type="KEGG" id="cel:CELE_T21B4.17"/>
<evidence type="ECO:0000256" key="6">
    <source>
        <dbReference type="RuleBase" id="RU000682"/>
    </source>
</evidence>
<dbReference type="SMART" id="SM00389">
    <property type="entry name" value="HOX"/>
    <property type="match status" value="2"/>
</dbReference>
<feature type="region of interest" description="Disordered" evidence="7">
    <location>
        <begin position="1"/>
        <end position="20"/>
    </location>
</feature>
<keyword evidence="2 5" id="KW-0238">DNA-binding</keyword>
<organism evidence="9 10">
    <name type="scientific">Caenorhabditis elegans</name>
    <dbReference type="NCBI Taxonomy" id="6239"/>
    <lineage>
        <taxon>Eukaryota</taxon>
        <taxon>Metazoa</taxon>
        <taxon>Ecdysozoa</taxon>
        <taxon>Nematoda</taxon>
        <taxon>Chromadorea</taxon>
        <taxon>Rhabditida</taxon>
        <taxon>Rhabditina</taxon>
        <taxon>Rhabditomorpha</taxon>
        <taxon>Rhabditoidea</taxon>
        <taxon>Rhabditidae</taxon>
        <taxon>Peloderinae</taxon>
        <taxon>Caenorhabditis</taxon>
    </lineage>
</organism>
<evidence type="ECO:0000259" key="8">
    <source>
        <dbReference type="PROSITE" id="PS50071"/>
    </source>
</evidence>
<dbReference type="InterPro" id="IPR001356">
    <property type="entry name" value="HD"/>
</dbReference>
<accession>Q5FC44</accession>